<evidence type="ECO:0000313" key="9">
    <source>
        <dbReference type="EMBL" id="OBQ22074.1"/>
    </source>
</evidence>
<evidence type="ECO:0000256" key="6">
    <source>
        <dbReference type="SAM" id="Coils"/>
    </source>
</evidence>
<organism evidence="9 10">
    <name type="scientific">Aphanizomenon flos-aquae LD13</name>
    <dbReference type="NCBI Taxonomy" id="1710894"/>
    <lineage>
        <taxon>Bacteria</taxon>
        <taxon>Bacillati</taxon>
        <taxon>Cyanobacteriota</taxon>
        <taxon>Cyanophyceae</taxon>
        <taxon>Nostocales</taxon>
        <taxon>Aphanizomenonaceae</taxon>
        <taxon>Aphanizomenon</taxon>
    </lineage>
</organism>
<feature type="transmembrane region" description="Helical" evidence="7">
    <location>
        <begin position="595"/>
        <end position="618"/>
    </location>
</feature>
<dbReference type="Pfam" id="PF00350">
    <property type="entry name" value="Dynamin_N"/>
    <property type="match status" value="1"/>
</dbReference>
<dbReference type="InterPro" id="IPR010982">
    <property type="entry name" value="Lambda_DNA-bd_dom_sf"/>
</dbReference>
<dbReference type="InterPro" id="IPR027094">
    <property type="entry name" value="Mitofusin_fam"/>
</dbReference>
<dbReference type="InterPro" id="IPR045063">
    <property type="entry name" value="Dynamin_N"/>
</dbReference>
<dbReference type="AlphaFoldDB" id="A0A1B7VNY2"/>
<feature type="domain" description="Dynamin N-terminal" evidence="8">
    <location>
        <begin position="118"/>
        <end position="292"/>
    </location>
</feature>
<comment type="subcellular location">
    <subcellularLocation>
        <location evidence="1">Membrane</location>
    </subcellularLocation>
</comment>
<evidence type="ECO:0000256" key="1">
    <source>
        <dbReference type="ARBA" id="ARBA00004370"/>
    </source>
</evidence>
<keyword evidence="7" id="KW-1133">Transmembrane helix</keyword>
<dbReference type="GO" id="GO:0005525">
    <property type="term" value="F:GTP binding"/>
    <property type="evidence" value="ECO:0007669"/>
    <property type="project" value="UniProtKB-KW"/>
</dbReference>
<dbReference type="Gene3D" id="3.40.50.300">
    <property type="entry name" value="P-loop containing nucleotide triphosphate hydrolases"/>
    <property type="match status" value="1"/>
</dbReference>
<keyword evidence="3" id="KW-0378">Hydrolase</keyword>
<keyword evidence="6" id="KW-0175">Coiled coil</keyword>
<dbReference type="SUPFAM" id="SSF47413">
    <property type="entry name" value="lambda repressor-like DNA-binding domains"/>
    <property type="match status" value="1"/>
</dbReference>
<keyword evidence="5 7" id="KW-0472">Membrane</keyword>
<dbReference type="PANTHER" id="PTHR10465">
    <property type="entry name" value="TRANSMEMBRANE GTPASE FZO1"/>
    <property type="match status" value="1"/>
</dbReference>
<dbReference type="STRING" id="1803587.GCA_001593825_01834"/>
<dbReference type="GO" id="GO:0003677">
    <property type="term" value="F:DNA binding"/>
    <property type="evidence" value="ECO:0007669"/>
    <property type="project" value="UniProtKB-KW"/>
</dbReference>
<keyword evidence="9" id="KW-0238">DNA-binding</keyword>
<dbReference type="SUPFAM" id="SSF52540">
    <property type="entry name" value="P-loop containing nucleoside triphosphate hydrolases"/>
    <property type="match status" value="1"/>
</dbReference>
<protein>
    <submittedName>
        <fullName evidence="9">DNA-binding protein</fullName>
    </submittedName>
</protein>
<evidence type="ECO:0000256" key="3">
    <source>
        <dbReference type="ARBA" id="ARBA00022801"/>
    </source>
</evidence>
<evidence type="ECO:0000256" key="7">
    <source>
        <dbReference type="SAM" id="Phobius"/>
    </source>
</evidence>
<dbReference type="EMBL" id="LJOY01000064">
    <property type="protein sequence ID" value="OBQ22074.1"/>
    <property type="molecule type" value="Genomic_DNA"/>
</dbReference>
<keyword evidence="4" id="KW-0342">GTP-binding</keyword>
<keyword evidence="7" id="KW-0812">Transmembrane</keyword>
<dbReference type="PATRIC" id="fig|1710894.3.peg.1742"/>
<dbReference type="CDD" id="cd00093">
    <property type="entry name" value="HTH_XRE"/>
    <property type="match status" value="1"/>
</dbReference>
<dbReference type="GO" id="GO:0016020">
    <property type="term" value="C:membrane"/>
    <property type="evidence" value="ECO:0007669"/>
    <property type="project" value="UniProtKB-SubCell"/>
</dbReference>
<evidence type="ECO:0000256" key="5">
    <source>
        <dbReference type="ARBA" id="ARBA00023136"/>
    </source>
</evidence>
<dbReference type="GO" id="GO:0003924">
    <property type="term" value="F:GTPase activity"/>
    <property type="evidence" value="ECO:0007669"/>
    <property type="project" value="InterPro"/>
</dbReference>
<dbReference type="InterPro" id="IPR001387">
    <property type="entry name" value="Cro/C1-type_HTH"/>
</dbReference>
<evidence type="ECO:0000256" key="2">
    <source>
        <dbReference type="ARBA" id="ARBA00022741"/>
    </source>
</evidence>
<feature type="coiled-coil region" evidence="6">
    <location>
        <begin position="421"/>
        <end position="469"/>
    </location>
</feature>
<evidence type="ECO:0000256" key="4">
    <source>
        <dbReference type="ARBA" id="ARBA00023134"/>
    </source>
</evidence>
<dbReference type="PANTHER" id="PTHR10465:SF0">
    <property type="entry name" value="SARCALUMENIN"/>
    <property type="match status" value="1"/>
</dbReference>
<comment type="caution">
    <text evidence="9">The sequence shown here is derived from an EMBL/GenBank/DDBJ whole genome shotgun (WGS) entry which is preliminary data.</text>
</comment>
<evidence type="ECO:0000313" key="10">
    <source>
        <dbReference type="Proteomes" id="UP000092382"/>
    </source>
</evidence>
<proteinExistence type="predicted"/>
<dbReference type="InterPro" id="IPR027417">
    <property type="entry name" value="P-loop_NTPase"/>
</dbReference>
<name>A0A1B7VNY2_APHFL</name>
<feature type="transmembrane region" description="Helical" evidence="7">
    <location>
        <begin position="624"/>
        <end position="642"/>
    </location>
</feature>
<accession>A0A1B7VNY2</accession>
<feature type="transmembrane region" description="Helical" evidence="7">
    <location>
        <begin position="562"/>
        <end position="583"/>
    </location>
</feature>
<sequence length="742" mass="83399">MNVDLMGYRQKAGLKQVDIANDLGISTEKVDAYEKAPATVPQELLVQWLQILMSPPIQSLKGIDPGSPYTELYRRLNLLDQYIDSTPPIDKLDIPTPPNTPNHLRKQLKRYRKKPNLVLTGGFDAGKSHLANTMLGTKNLPVGYQPATRVITFVRHVEDRPQWCEDDVLIVNDDFWIKDEKGKLILDFLLLDDEERFEKYCIQSGSFDVLQKYGVHGENEDIAAHAAVVYINSPLLKACNLIDLPGFSDQPDEVSKDVEKANSAAQIADIVIYASPAKGHINGQDMLRLSNLLSLLPAPENECKNFPTLGNLFIVATHADPSISNEQLQEIPSGAARRLYKQLNEGVLKNRRELINRDIFQQDLQTRFFTFWAERPDRCQGLFNDFTNLVGEFLPQTVMSRVEREINAIKEANIDKCAKGIEAYQKTLDDIDSRRKQLEALKENEETRKKETQEKRDNVLKLITNLKKDTHTSFKEYTNKILTVDAVEEIIRNQYDDKKEAKEGISGYLIGKIQHELEKTIKLNSDKLTPAIEDFLGSYQEALLKLPNFDISMEIPFDTKGAFLGGLAGLGSYGALAVWAASLGNLGGYILVAKLVSLLSALGISIGGGTAAVIAFIATIGGPIVLGIGIAAALASLAWSLFGESWQKRLAKETVKYFQEQNINDKFANGIDEFWKDTTKGFNQGADAVEKSWQQYIDHLREITSPEMDSKERIEKIIKILEELQNFFKQIPWVSFNLKDCM</sequence>
<keyword evidence="2" id="KW-0547">Nucleotide-binding</keyword>
<evidence type="ECO:0000259" key="8">
    <source>
        <dbReference type="Pfam" id="PF00350"/>
    </source>
</evidence>
<dbReference type="Proteomes" id="UP000092382">
    <property type="component" value="Unassembled WGS sequence"/>
</dbReference>
<reference evidence="9 10" key="1">
    <citation type="submission" date="2015-09" db="EMBL/GenBank/DDBJ databases">
        <title>Whole genome shotgun sequence assembly of Aphanizomenon flos-aquae UKL13.</title>
        <authorList>
            <person name="Driscoll C."/>
        </authorList>
    </citation>
    <scope>NUCLEOTIDE SEQUENCE [LARGE SCALE GENOMIC DNA]</scope>
    <source>
        <strain evidence="9">MDT13</strain>
    </source>
</reference>
<gene>
    <name evidence="9" type="ORF">AN481_15840</name>
</gene>